<dbReference type="RefSeq" id="XP_007413766.1">
    <property type="nucleotide sequence ID" value="XM_007413704.1"/>
</dbReference>
<reference evidence="3" key="1">
    <citation type="journal article" date="2011" name="Proc. Natl. Acad. Sci. U.S.A.">
        <title>Obligate biotrophy features unraveled by the genomic analysis of rust fungi.</title>
        <authorList>
            <person name="Duplessis S."/>
            <person name="Cuomo C.A."/>
            <person name="Lin Y.-C."/>
            <person name="Aerts A."/>
            <person name="Tisserant E."/>
            <person name="Veneault-Fourrey C."/>
            <person name="Joly D.L."/>
            <person name="Hacquard S."/>
            <person name="Amselem J."/>
            <person name="Cantarel B.L."/>
            <person name="Chiu R."/>
            <person name="Coutinho P.M."/>
            <person name="Feau N."/>
            <person name="Field M."/>
            <person name="Frey P."/>
            <person name="Gelhaye E."/>
            <person name="Goldberg J."/>
            <person name="Grabherr M.G."/>
            <person name="Kodira C.D."/>
            <person name="Kohler A."/>
            <person name="Kuees U."/>
            <person name="Lindquist E.A."/>
            <person name="Lucas S.M."/>
            <person name="Mago R."/>
            <person name="Mauceli E."/>
            <person name="Morin E."/>
            <person name="Murat C."/>
            <person name="Pangilinan J.L."/>
            <person name="Park R."/>
            <person name="Pearson M."/>
            <person name="Quesneville H."/>
            <person name="Rouhier N."/>
            <person name="Sakthikumar S."/>
            <person name="Salamov A.A."/>
            <person name="Schmutz J."/>
            <person name="Selles B."/>
            <person name="Shapiro H."/>
            <person name="Tanguay P."/>
            <person name="Tuskan G.A."/>
            <person name="Henrissat B."/>
            <person name="Van de Peer Y."/>
            <person name="Rouze P."/>
            <person name="Ellis J.G."/>
            <person name="Dodds P.N."/>
            <person name="Schein J.E."/>
            <person name="Zhong S."/>
            <person name="Hamelin R.C."/>
            <person name="Grigoriev I.V."/>
            <person name="Szabo L.J."/>
            <person name="Martin F."/>
        </authorList>
    </citation>
    <scope>NUCLEOTIDE SEQUENCE [LARGE SCALE GENOMIC DNA]</scope>
    <source>
        <strain evidence="3">98AG31 / pathotype 3-4-7</strain>
    </source>
</reference>
<dbReference type="GeneID" id="18923859"/>
<proteinExistence type="predicted"/>
<dbReference type="HOGENOM" id="CLU_566295_0_0_1"/>
<evidence type="ECO:0000313" key="3">
    <source>
        <dbReference type="Proteomes" id="UP000001072"/>
    </source>
</evidence>
<name>F4RXI9_MELLP</name>
<keyword evidence="3" id="KW-1185">Reference proteome</keyword>
<dbReference type="Proteomes" id="UP000001072">
    <property type="component" value="Unassembled WGS sequence"/>
</dbReference>
<sequence length="482" mass="53657">MPTVNATENMIRTCSGLEVLVICYSVDKNEHQLMNYNIFPNPMNPQQIALEVQRGAERAGHAYRSFSQGTPIPSSVTESDGFGEGPLYTWPDIIPDGLYVSQLKIKTKANEIDLCSSSTVASATPNPFDYAEDSPSKTPGGQPKVPNGPMGPMRLLAVSYTSYLLKGTDLSKGSSRPKKPVYSSIPLPCAKILFDITSFKWQSLKKIIWSLASEIDPTDDELKGNAAILKAANASNQVLIMGYIAKHTTYAKGLKKVLDSDQTLESFYQAVEASPGTDAGFTIIMENPTKAAQEAADSLTKKQGRLQAQNHIDNVPTSTSALARLAPVDCNKEQLTALQLHLGSFKNHNHEGWRIFNKDDLSLKMELNFRNLIVWAKELTLTPFNASFHTCLRDYLNFCDLDEEVMDDIESILLANKITRFHRFLFPDVLNAKNIESWGISWGHTMELMTHARRFYIVQVDADEQRRTKGKGRAIFPNSDEI</sequence>
<dbReference type="AlphaFoldDB" id="F4RXI9"/>
<dbReference type="EMBL" id="GL883127">
    <property type="protein sequence ID" value="EGG02973.1"/>
    <property type="molecule type" value="Genomic_DNA"/>
</dbReference>
<protein>
    <submittedName>
        <fullName evidence="2">Uncharacterized protein</fullName>
    </submittedName>
</protein>
<evidence type="ECO:0000256" key="1">
    <source>
        <dbReference type="SAM" id="MobiDB-lite"/>
    </source>
</evidence>
<feature type="region of interest" description="Disordered" evidence="1">
    <location>
        <begin position="125"/>
        <end position="148"/>
    </location>
</feature>
<dbReference type="InParanoid" id="F4RXI9"/>
<dbReference type="VEuPathDB" id="FungiDB:MELLADRAFT_109764"/>
<accession>F4RXI9</accession>
<organism evidence="3">
    <name type="scientific">Melampsora larici-populina (strain 98AG31 / pathotype 3-4-7)</name>
    <name type="common">Poplar leaf rust fungus</name>
    <dbReference type="NCBI Taxonomy" id="747676"/>
    <lineage>
        <taxon>Eukaryota</taxon>
        <taxon>Fungi</taxon>
        <taxon>Dikarya</taxon>
        <taxon>Basidiomycota</taxon>
        <taxon>Pucciniomycotina</taxon>
        <taxon>Pucciniomycetes</taxon>
        <taxon>Pucciniales</taxon>
        <taxon>Melampsoraceae</taxon>
        <taxon>Melampsora</taxon>
    </lineage>
</organism>
<dbReference type="KEGG" id="mlr:MELLADRAFT_109764"/>
<evidence type="ECO:0000313" key="2">
    <source>
        <dbReference type="EMBL" id="EGG02973.1"/>
    </source>
</evidence>
<gene>
    <name evidence="2" type="ORF">MELLADRAFT_109764</name>
</gene>